<feature type="non-terminal residue" evidence="2">
    <location>
        <position position="1"/>
    </location>
</feature>
<proteinExistence type="predicted"/>
<evidence type="ECO:0000313" key="2">
    <source>
        <dbReference type="EMBL" id="KAF2180764.1"/>
    </source>
</evidence>
<reference evidence="2" key="1">
    <citation type="journal article" date="2020" name="Stud. Mycol.">
        <title>101 Dothideomycetes genomes: a test case for predicting lifestyles and emergence of pathogens.</title>
        <authorList>
            <person name="Haridas S."/>
            <person name="Albert R."/>
            <person name="Binder M."/>
            <person name="Bloem J."/>
            <person name="Labutti K."/>
            <person name="Salamov A."/>
            <person name="Andreopoulos B."/>
            <person name="Baker S."/>
            <person name="Barry K."/>
            <person name="Bills G."/>
            <person name="Bluhm B."/>
            <person name="Cannon C."/>
            <person name="Castanera R."/>
            <person name="Culley D."/>
            <person name="Daum C."/>
            <person name="Ezra D."/>
            <person name="Gonzalez J."/>
            <person name="Henrissat B."/>
            <person name="Kuo A."/>
            <person name="Liang C."/>
            <person name="Lipzen A."/>
            <person name="Lutzoni F."/>
            <person name="Magnuson J."/>
            <person name="Mondo S."/>
            <person name="Nolan M."/>
            <person name="Ohm R."/>
            <person name="Pangilinan J."/>
            <person name="Park H.-J."/>
            <person name="Ramirez L."/>
            <person name="Alfaro M."/>
            <person name="Sun H."/>
            <person name="Tritt A."/>
            <person name="Yoshinaga Y."/>
            <person name="Zwiers L.-H."/>
            <person name="Turgeon B."/>
            <person name="Goodwin S."/>
            <person name="Spatafora J."/>
            <person name="Crous P."/>
            <person name="Grigoriev I."/>
        </authorList>
    </citation>
    <scope>NUCLEOTIDE SEQUENCE</scope>
    <source>
        <strain evidence="2">CBS 207.26</strain>
    </source>
</reference>
<evidence type="ECO:0000256" key="1">
    <source>
        <dbReference type="SAM" id="MobiDB-lite"/>
    </source>
</evidence>
<dbReference type="Proteomes" id="UP000800200">
    <property type="component" value="Unassembled WGS sequence"/>
</dbReference>
<dbReference type="EMBL" id="ML994656">
    <property type="protein sequence ID" value="KAF2180764.1"/>
    <property type="molecule type" value="Genomic_DNA"/>
</dbReference>
<dbReference type="Gene3D" id="3.30.70.270">
    <property type="match status" value="1"/>
</dbReference>
<dbReference type="InterPro" id="IPR043128">
    <property type="entry name" value="Rev_trsase/Diguanyl_cyclase"/>
</dbReference>
<dbReference type="OrthoDB" id="1909920at2759"/>
<name>A0A6A6DMJ9_9PEZI</name>
<accession>A0A6A6DMJ9</accession>
<sequence length="63" mass="7270">YYRSFIKNYGRIVRPLTRLLRTGAWHLFEDRELDALAKAKAASSTVRRRSSSLQSSAAHQAQY</sequence>
<feature type="region of interest" description="Disordered" evidence="1">
    <location>
        <begin position="43"/>
        <end position="63"/>
    </location>
</feature>
<protein>
    <submittedName>
        <fullName evidence="2">Uncharacterized protein</fullName>
    </submittedName>
</protein>
<organism evidence="2 3">
    <name type="scientific">Zopfia rhizophila CBS 207.26</name>
    <dbReference type="NCBI Taxonomy" id="1314779"/>
    <lineage>
        <taxon>Eukaryota</taxon>
        <taxon>Fungi</taxon>
        <taxon>Dikarya</taxon>
        <taxon>Ascomycota</taxon>
        <taxon>Pezizomycotina</taxon>
        <taxon>Dothideomycetes</taxon>
        <taxon>Dothideomycetes incertae sedis</taxon>
        <taxon>Zopfiaceae</taxon>
        <taxon>Zopfia</taxon>
    </lineage>
</organism>
<dbReference type="AlphaFoldDB" id="A0A6A6DMJ9"/>
<evidence type="ECO:0000313" key="3">
    <source>
        <dbReference type="Proteomes" id="UP000800200"/>
    </source>
</evidence>
<keyword evidence="3" id="KW-1185">Reference proteome</keyword>
<gene>
    <name evidence="2" type="ORF">K469DRAFT_591407</name>
</gene>